<evidence type="ECO:0008006" key="3">
    <source>
        <dbReference type="Google" id="ProtNLM"/>
    </source>
</evidence>
<name>A0A4Q2DKF0_9AGAR</name>
<sequence length="142" mass="16080">MAGLPSPELPYDLKELIVGQFKQPTDLLHLALTSRSWKESIVPNHLEYRILCVSNYQFYEPVWKHLAERPDLAARIHTVAFLEDFFAVDTSEDPATLETEYEGYDPGDIFPISFLDAPPIEPQVSLPIADKYHRSVLAAPIA</sequence>
<dbReference type="InterPro" id="IPR036047">
    <property type="entry name" value="F-box-like_dom_sf"/>
</dbReference>
<gene>
    <name evidence="1" type="ORF">EST38_g6216</name>
</gene>
<comment type="caution">
    <text evidence="1">The sequence shown here is derived from an EMBL/GenBank/DDBJ whole genome shotgun (WGS) entry which is preliminary data.</text>
</comment>
<dbReference type="SUPFAM" id="SSF81383">
    <property type="entry name" value="F-box domain"/>
    <property type="match status" value="1"/>
</dbReference>
<dbReference type="EMBL" id="SDEE01000191">
    <property type="protein sequence ID" value="RXW19631.1"/>
    <property type="molecule type" value="Genomic_DNA"/>
</dbReference>
<organism evidence="1 2">
    <name type="scientific">Candolleomyces aberdarensis</name>
    <dbReference type="NCBI Taxonomy" id="2316362"/>
    <lineage>
        <taxon>Eukaryota</taxon>
        <taxon>Fungi</taxon>
        <taxon>Dikarya</taxon>
        <taxon>Basidiomycota</taxon>
        <taxon>Agaricomycotina</taxon>
        <taxon>Agaricomycetes</taxon>
        <taxon>Agaricomycetidae</taxon>
        <taxon>Agaricales</taxon>
        <taxon>Agaricineae</taxon>
        <taxon>Psathyrellaceae</taxon>
        <taxon>Candolleomyces</taxon>
    </lineage>
</organism>
<reference evidence="1 2" key="1">
    <citation type="submission" date="2019-01" db="EMBL/GenBank/DDBJ databases">
        <title>Draft genome sequence of Psathyrella aberdarensis IHI B618.</title>
        <authorList>
            <person name="Buettner E."/>
            <person name="Kellner H."/>
        </authorList>
    </citation>
    <scope>NUCLEOTIDE SEQUENCE [LARGE SCALE GENOMIC DNA]</scope>
    <source>
        <strain evidence="1 2">IHI B618</strain>
    </source>
</reference>
<dbReference type="OrthoDB" id="3270296at2759"/>
<proteinExistence type="predicted"/>
<dbReference type="STRING" id="2316362.A0A4Q2DKF0"/>
<evidence type="ECO:0000313" key="1">
    <source>
        <dbReference type="EMBL" id="RXW19631.1"/>
    </source>
</evidence>
<dbReference type="Proteomes" id="UP000290288">
    <property type="component" value="Unassembled WGS sequence"/>
</dbReference>
<protein>
    <recommendedName>
        <fullName evidence="3">F-box domain-containing protein</fullName>
    </recommendedName>
</protein>
<accession>A0A4Q2DKF0</accession>
<dbReference type="AlphaFoldDB" id="A0A4Q2DKF0"/>
<evidence type="ECO:0000313" key="2">
    <source>
        <dbReference type="Proteomes" id="UP000290288"/>
    </source>
</evidence>
<keyword evidence="2" id="KW-1185">Reference proteome</keyword>